<dbReference type="InterPro" id="IPR032710">
    <property type="entry name" value="NTF2-like_dom_sf"/>
</dbReference>
<evidence type="ECO:0000313" key="2">
    <source>
        <dbReference type="EMBL" id="MDT0353531.1"/>
    </source>
</evidence>
<dbReference type="InterPro" id="IPR037401">
    <property type="entry name" value="SnoaL-like"/>
</dbReference>
<comment type="caution">
    <text evidence="2">The sequence shown here is derived from an EMBL/GenBank/DDBJ whole genome shotgun (WGS) entry which is preliminary data.</text>
</comment>
<organism evidence="2 3">
    <name type="scientific">Pseudonocardia charpentierae</name>
    <dbReference type="NCBI Taxonomy" id="3075545"/>
    <lineage>
        <taxon>Bacteria</taxon>
        <taxon>Bacillati</taxon>
        <taxon>Actinomycetota</taxon>
        <taxon>Actinomycetes</taxon>
        <taxon>Pseudonocardiales</taxon>
        <taxon>Pseudonocardiaceae</taxon>
        <taxon>Pseudonocardia</taxon>
    </lineage>
</organism>
<feature type="domain" description="SnoaL-like" evidence="1">
    <location>
        <begin position="9"/>
        <end position="107"/>
    </location>
</feature>
<dbReference type="EMBL" id="JAVREJ010000035">
    <property type="protein sequence ID" value="MDT0353531.1"/>
    <property type="molecule type" value="Genomic_DNA"/>
</dbReference>
<dbReference type="Proteomes" id="UP001183202">
    <property type="component" value="Unassembled WGS sequence"/>
</dbReference>
<evidence type="ECO:0000313" key="3">
    <source>
        <dbReference type="Proteomes" id="UP001183202"/>
    </source>
</evidence>
<sequence length="118" mass="12391">MTNTAAAIAESFSRHRFAETFPHLADDVRWVAVGQATMQGKDAVVDACEAATAEMADLNVEFTRFVSIAGPDGAAVDVVARYVAADGQVSVVSSCDIYEFADGKLVAITSYAVELPSA</sequence>
<protein>
    <submittedName>
        <fullName evidence="2">Nuclear transport factor 2 family protein</fullName>
    </submittedName>
</protein>
<dbReference type="RefSeq" id="WP_311560042.1">
    <property type="nucleotide sequence ID" value="NZ_JAVREJ010000035.1"/>
</dbReference>
<accession>A0ABU2NHT8</accession>
<dbReference type="SUPFAM" id="SSF54427">
    <property type="entry name" value="NTF2-like"/>
    <property type="match status" value="1"/>
</dbReference>
<evidence type="ECO:0000259" key="1">
    <source>
        <dbReference type="Pfam" id="PF12680"/>
    </source>
</evidence>
<keyword evidence="3" id="KW-1185">Reference proteome</keyword>
<name>A0ABU2NHT8_9PSEU</name>
<reference evidence="3" key="1">
    <citation type="submission" date="2023-07" db="EMBL/GenBank/DDBJ databases">
        <title>30 novel species of actinomycetes from the DSMZ collection.</title>
        <authorList>
            <person name="Nouioui I."/>
        </authorList>
    </citation>
    <scope>NUCLEOTIDE SEQUENCE [LARGE SCALE GENOMIC DNA]</scope>
    <source>
        <strain evidence="3">DSM 45834</strain>
    </source>
</reference>
<dbReference type="Gene3D" id="3.10.450.50">
    <property type="match status" value="1"/>
</dbReference>
<proteinExistence type="predicted"/>
<dbReference type="Pfam" id="PF12680">
    <property type="entry name" value="SnoaL_2"/>
    <property type="match status" value="1"/>
</dbReference>
<gene>
    <name evidence="2" type="ORF">RM445_28965</name>
</gene>